<evidence type="ECO:0000256" key="7">
    <source>
        <dbReference type="ARBA" id="ARBA00022927"/>
    </source>
</evidence>
<accession>A0A967KD88</accession>
<feature type="domain" description="Membrane insertase YidC N-terminal" evidence="16">
    <location>
        <begin position="78"/>
        <end position="361"/>
    </location>
</feature>
<feature type="transmembrane region" description="Helical" evidence="13">
    <location>
        <begin position="499"/>
        <end position="520"/>
    </location>
</feature>
<dbReference type="CDD" id="cd19961">
    <property type="entry name" value="EcYidC-like_peri"/>
    <property type="match status" value="1"/>
</dbReference>
<dbReference type="Pfam" id="PF02096">
    <property type="entry name" value="60KD_IMP"/>
    <property type="match status" value="1"/>
</dbReference>
<feature type="compositionally biased region" description="Low complexity" evidence="14">
    <location>
        <begin position="38"/>
        <end position="67"/>
    </location>
</feature>
<dbReference type="InterPro" id="IPR047196">
    <property type="entry name" value="YidC_ALB_C"/>
</dbReference>
<evidence type="ECO:0000256" key="1">
    <source>
        <dbReference type="ARBA" id="ARBA00004429"/>
    </source>
</evidence>
<comment type="similarity">
    <text evidence="2 13">Belongs to the OXA1/ALB3/YidC family. Type 1 subfamily.</text>
</comment>
<dbReference type="GO" id="GO:0032977">
    <property type="term" value="F:membrane insertase activity"/>
    <property type="evidence" value="ECO:0007669"/>
    <property type="project" value="InterPro"/>
</dbReference>
<organism evidence="17 18">
    <name type="scientific">Pelagibius litoralis</name>
    <dbReference type="NCBI Taxonomy" id="374515"/>
    <lineage>
        <taxon>Bacteria</taxon>
        <taxon>Pseudomonadati</taxon>
        <taxon>Pseudomonadota</taxon>
        <taxon>Alphaproteobacteria</taxon>
        <taxon>Rhodospirillales</taxon>
        <taxon>Rhodovibrionaceae</taxon>
        <taxon>Pelagibius</taxon>
    </lineage>
</organism>
<dbReference type="InterPro" id="IPR019998">
    <property type="entry name" value="Membr_insert_YidC"/>
</dbReference>
<feature type="transmembrane region" description="Helical" evidence="13">
    <location>
        <begin position="436"/>
        <end position="456"/>
    </location>
</feature>
<evidence type="ECO:0000256" key="11">
    <source>
        <dbReference type="ARBA" id="ARBA00033245"/>
    </source>
</evidence>
<dbReference type="InterPro" id="IPR038221">
    <property type="entry name" value="YidC_periplasmic_sf"/>
</dbReference>
<evidence type="ECO:0000313" key="17">
    <source>
        <dbReference type="EMBL" id="NIA71279.1"/>
    </source>
</evidence>
<gene>
    <name evidence="13 17" type="primary">yidC</name>
    <name evidence="17" type="ORF">HBA54_22010</name>
</gene>
<dbReference type="Proteomes" id="UP000761264">
    <property type="component" value="Unassembled WGS sequence"/>
</dbReference>
<dbReference type="InterPro" id="IPR028055">
    <property type="entry name" value="YidC/Oxa/ALB_C"/>
</dbReference>
<proteinExistence type="inferred from homology"/>
<evidence type="ECO:0000313" key="18">
    <source>
        <dbReference type="Proteomes" id="UP000761264"/>
    </source>
</evidence>
<evidence type="ECO:0000256" key="9">
    <source>
        <dbReference type="ARBA" id="ARBA00023136"/>
    </source>
</evidence>
<dbReference type="GO" id="GO:0005886">
    <property type="term" value="C:plasma membrane"/>
    <property type="evidence" value="ECO:0007669"/>
    <property type="project" value="UniProtKB-SubCell"/>
</dbReference>
<evidence type="ECO:0000259" key="16">
    <source>
        <dbReference type="Pfam" id="PF14849"/>
    </source>
</evidence>
<feature type="region of interest" description="Disordered" evidence="14">
    <location>
        <begin position="28"/>
        <end position="67"/>
    </location>
</feature>
<name>A0A967KD88_9PROT</name>
<dbReference type="GO" id="GO:0051205">
    <property type="term" value="P:protein insertion into membrane"/>
    <property type="evidence" value="ECO:0007669"/>
    <property type="project" value="TreeGrafter"/>
</dbReference>
<dbReference type="PRINTS" id="PR00701">
    <property type="entry name" value="60KDINNERMP"/>
</dbReference>
<dbReference type="Gene3D" id="2.70.98.90">
    <property type="match status" value="1"/>
</dbReference>
<evidence type="ECO:0000256" key="6">
    <source>
        <dbReference type="ARBA" id="ARBA00022692"/>
    </source>
</evidence>
<feature type="transmembrane region" description="Helical" evidence="13">
    <location>
        <begin position="541"/>
        <end position="561"/>
    </location>
</feature>
<protein>
    <recommendedName>
        <fullName evidence="3 13">Membrane protein insertase YidC</fullName>
    </recommendedName>
    <alternativeName>
        <fullName evidence="12 13">Foldase YidC</fullName>
    </alternativeName>
    <alternativeName>
        <fullName evidence="13">Membrane protein YidC</fullName>
    </alternativeName>
    <alternativeName>
        <fullName evidence="11 13">membrane integrase YidC</fullName>
    </alternativeName>
</protein>
<keyword evidence="6 13" id="KW-0812">Transmembrane</keyword>
<evidence type="ECO:0000256" key="10">
    <source>
        <dbReference type="ARBA" id="ARBA00023186"/>
    </source>
</evidence>
<dbReference type="PANTHER" id="PTHR12428">
    <property type="entry name" value="OXA1"/>
    <property type="match status" value="1"/>
</dbReference>
<dbReference type="InterPro" id="IPR028053">
    <property type="entry name" value="Membr_insert_YidC_N"/>
</dbReference>
<keyword evidence="5 13" id="KW-1003">Cell membrane</keyword>
<dbReference type="AlphaFoldDB" id="A0A967KD88"/>
<feature type="transmembrane region" description="Helical" evidence="13">
    <location>
        <begin position="7"/>
        <end position="24"/>
    </location>
</feature>
<evidence type="ECO:0000256" key="2">
    <source>
        <dbReference type="ARBA" id="ARBA00010527"/>
    </source>
</evidence>
<dbReference type="HAMAP" id="MF_01810">
    <property type="entry name" value="YidC_type1"/>
    <property type="match status" value="1"/>
</dbReference>
<feature type="transmembrane region" description="Helical" evidence="13">
    <location>
        <begin position="373"/>
        <end position="393"/>
    </location>
</feature>
<keyword evidence="10 13" id="KW-0143">Chaperone</keyword>
<comment type="caution">
    <text evidence="17">The sequence shown here is derived from an EMBL/GenBank/DDBJ whole genome shotgun (WGS) entry which is preliminary data.</text>
</comment>
<dbReference type="RefSeq" id="WP_167228750.1">
    <property type="nucleotide sequence ID" value="NZ_JAAQPH010000020.1"/>
</dbReference>
<dbReference type="EMBL" id="JAAQPH010000020">
    <property type="protein sequence ID" value="NIA71279.1"/>
    <property type="molecule type" value="Genomic_DNA"/>
</dbReference>
<evidence type="ECO:0000256" key="3">
    <source>
        <dbReference type="ARBA" id="ARBA00015325"/>
    </source>
</evidence>
<keyword evidence="4 13" id="KW-0813">Transport</keyword>
<evidence type="ECO:0000256" key="13">
    <source>
        <dbReference type="HAMAP-Rule" id="MF_01810"/>
    </source>
</evidence>
<reference evidence="17" key="1">
    <citation type="submission" date="2020-03" db="EMBL/GenBank/DDBJ databases">
        <title>Genome of Pelagibius litoralis DSM 21314T.</title>
        <authorList>
            <person name="Wang G."/>
        </authorList>
    </citation>
    <scope>NUCLEOTIDE SEQUENCE</scope>
    <source>
        <strain evidence="17">DSM 21314</strain>
    </source>
</reference>
<evidence type="ECO:0000256" key="8">
    <source>
        <dbReference type="ARBA" id="ARBA00022989"/>
    </source>
</evidence>
<evidence type="ECO:0000259" key="15">
    <source>
        <dbReference type="Pfam" id="PF02096"/>
    </source>
</evidence>
<evidence type="ECO:0000256" key="5">
    <source>
        <dbReference type="ARBA" id="ARBA00022475"/>
    </source>
</evidence>
<dbReference type="NCBIfam" id="TIGR03592">
    <property type="entry name" value="yidC_oxa1_cterm"/>
    <property type="match status" value="1"/>
</dbReference>
<dbReference type="GO" id="GO:0015031">
    <property type="term" value="P:protein transport"/>
    <property type="evidence" value="ECO:0007669"/>
    <property type="project" value="UniProtKB-KW"/>
</dbReference>
<sequence length="594" mass="65332">MEQRNLLLAIVLSVVILFGFNYLFPQQSPPPQTETGVSGESSIPSGDSGSIPSIPGAPSDAAASAGETRADAIGISPRVSIESPRLRGSVALRGGLIDDLILTQFRETLADDSPEITLLSPRGSANPYFSRFGWSSPGNAVAVPDENSLWETTGGPLAVDRPVTLRWNNGAGVTFEQVLAVDEEYLFTVTQRVTNDSGAAVELLPYGLIARTGIPDIEGFYILHEGPLGVFNETLSEHSYEGDLKDEYEGQPVEIKNDTTGGWLGITDKYWLTALVPDQQLPVKTRIRYNQSSGGDEFQTDFLYASATVQSGASNEITSRLFAGAKEVPILQAYEEEFGIVNFDLAVDFGYFWFLTKPLFQALHWLNAQVGNFGIAILLLTVGVKLVFFPLANKSYKSMAKMRKLQPEMLELRERFSEDKQRLNQEMMALYKREGANPLSGCLPILIQIPVFFALYKVMFVTIEMRHAPFFGWIHDLSASDPTTILNGFGLLPWGAPELGLLNLLNIGIWPLLMGISMFLQQKLNPQPPDPVQAKIFLMMPIMFTFLLATFPAGLVVYWTWNNILSMAQQAFIMKRAGVPLGSGKAKTPSNPST</sequence>
<keyword evidence="8 13" id="KW-1133">Transmembrane helix</keyword>
<keyword evidence="18" id="KW-1185">Reference proteome</keyword>
<dbReference type="PANTHER" id="PTHR12428:SF65">
    <property type="entry name" value="CYTOCHROME C OXIDASE ASSEMBLY PROTEIN COX18, MITOCHONDRIAL"/>
    <property type="match status" value="1"/>
</dbReference>
<comment type="function">
    <text evidence="13">Required for the insertion and/or proper folding and/or complex formation of integral membrane proteins into the membrane. Involved in integration of membrane proteins that insert both dependently and independently of the Sec translocase complex, as well as at least some lipoproteins. Aids folding of multispanning membrane proteins.</text>
</comment>
<keyword evidence="7 13" id="KW-0653">Protein transport</keyword>
<dbReference type="CDD" id="cd20070">
    <property type="entry name" value="5TM_YidC_Alb3"/>
    <property type="match status" value="1"/>
</dbReference>
<dbReference type="InterPro" id="IPR001708">
    <property type="entry name" value="YidC/ALB3/OXA1/COX18"/>
</dbReference>
<evidence type="ECO:0000256" key="14">
    <source>
        <dbReference type="SAM" id="MobiDB-lite"/>
    </source>
</evidence>
<evidence type="ECO:0000256" key="12">
    <source>
        <dbReference type="ARBA" id="ARBA00033342"/>
    </source>
</evidence>
<dbReference type="NCBIfam" id="NF002353">
    <property type="entry name" value="PRK01318.1-4"/>
    <property type="match status" value="1"/>
</dbReference>
<dbReference type="Pfam" id="PF14849">
    <property type="entry name" value="YidC_periplas"/>
    <property type="match status" value="1"/>
</dbReference>
<comment type="subcellular location">
    <subcellularLocation>
        <location evidence="1">Cell inner membrane</location>
        <topology evidence="1">Multi-pass membrane protein</topology>
    </subcellularLocation>
    <subcellularLocation>
        <location evidence="13">Cell membrane</location>
        <topology evidence="13">Multi-pass membrane protein</topology>
    </subcellularLocation>
</comment>
<dbReference type="NCBIfam" id="TIGR03593">
    <property type="entry name" value="yidC_nterm"/>
    <property type="match status" value="1"/>
</dbReference>
<dbReference type="PRINTS" id="PR01900">
    <property type="entry name" value="YIDCPROTEIN"/>
</dbReference>
<comment type="subunit">
    <text evidence="13">Interacts with the Sec translocase complex via SecD. Specifically interacts with transmembrane segments of nascent integral membrane proteins during membrane integration.</text>
</comment>
<evidence type="ECO:0000256" key="4">
    <source>
        <dbReference type="ARBA" id="ARBA00022448"/>
    </source>
</evidence>
<feature type="domain" description="Membrane insertase YidC/Oxa/ALB C-terminal" evidence="15">
    <location>
        <begin position="373"/>
        <end position="575"/>
    </location>
</feature>
<keyword evidence="9 13" id="KW-0472">Membrane</keyword>